<sequence length="290" mass="32949">MSSLSLVVWPHQTTSLETQCWAAFRDGKHDEAVSLLPLVTEPNKIKRTYGLIWKNTSLLHLSLRHGWLEVTKDLITKYHCDPHECDDGAQACLYWAAEGNHVDTMRYLIDVCHCDPMATNNKGETVLHCAIDHIDIVKYLINEKHCDSMTVNDEGQTPLHIAAYYSNSAVLEYLLSTGKCDPLAKDYKGRTPLQLAKHNWFSEVAHSSKLMQIHWIDKERLTQFIMATQDDETGGFSDRPGDMVDPFHTLFGLAGLSLLGNRQIKGVNPIFCLPQNVIERLELDYELLKE</sequence>
<dbReference type="InterPro" id="IPR008930">
    <property type="entry name" value="Terpenoid_cyclase/PrenylTrfase"/>
</dbReference>
<dbReference type="PANTHER" id="PTHR24188">
    <property type="entry name" value="ANKYRIN REPEAT PROTEIN"/>
    <property type="match status" value="1"/>
</dbReference>
<evidence type="ECO:0000256" key="2">
    <source>
        <dbReference type="ARBA" id="ARBA00023043"/>
    </source>
</evidence>
<evidence type="ECO:0000256" key="1">
    <source>
        <dbReference type="ARBA" id="ARBA00022737"/>
    </source>
</evidence>
<feature type="domain" description="Prenyltransferase alpha-alpha toroid" evidence="4">
    <location>
        <begin position="208"/>
        <end position="273"/>
    </location>
</feature>
<dbReference type="OrthoDB" id="5428259at2759"/>
<feature type="repeat" description="ANK" evidence="3">
    <location>
        <begin position="154"/>
        <end position="178"/>
    </location>
</feature>
<dbReference type="PROSITE" id="PS50088">
    <property type="entry name" value="ANK_REPEAT"/>
    <property type="match status" value="1"/>
</dbReference>
<dbReference type="InParanoid" id="A0A1X7TKW3"/>
<name>A0A1X7TKW3_AMPQE</name>
<dbReference type="STRING" id="400682.A0A1X7TKW3"/>
<accession>A0A1X7TKW3</accession>
<dbReference type="Gene3D" id="1.25.40.20">
    <property type="entry name" value="Ankyrin repeat-containing domain"/>
    <property type="match status" value="2"/>
</dbReference>
<organism evidence="5">
    <name type="scientific">Amphimedon queenslandica</name>
    <name type="common">Sponge</name>
    <dbReference type="NCBI Taxonomy" id="400682"/>
    <lineage>
        <taxon>Eukaryota</taxon>
        <taxon>Metazoa</taxon>
        <taxon>Porifera</taxon>
        <taxon>Demospongiae</taxon>
        <taxon>Heteroscleromorpha</taxon>
        <taxon>Haplosclerida</taxon>
        <taxon>Niphatidae</taxon>
        <taxon>Amphimedon</taxon>
    </lineage>
</organism>
<evidence type="ECO:0000259" key="4">
    <source>
        <dbReference type="Pfam" id="PF00432"/>
    </source>
</evidence>
<keyword evidence="1" id="KW-0677">Repeat</keyword>
<protein>
    <recommendedName>
        <fullName evidence="4">Prenyltransferase alpha-alpha toroid domain-containing protein</fullName>
    </recommendedName>
</protein>
<evidence type="ECO:0000313" key="5">
    <source>
        <dbReference type="EnsemblMetazoa" id="Aqu2.1.15271_001"/>
    </source>
</evidence>
<dbReference type="Pfam" id="PF00023">
    <property type="entry name" value="Ank"/>
    <property type="match status" value="1"/>
</dbReference>
<dbReference type="InterPro" id="IPR001330">
    <property type="entry name" value="Prenyltrans"/>
</dbReference>
<dbReference type="GO" id="GO:0003824">
    <property type="term" value="F:catalytic activity"/>
    <property type="evidence" value="ECO:0007669"/>
    <property type="project" value="InterPro"/>
</dbReference>
<dbReference type="SUPFAM" id="SSF48403">
    <property type="entry name" value="Ankyrin repeat"/>
    <property type="match status" value="1"/>
</dbReference>
<dbReference type="EnsemblMetazoa" id="Aqu2.1.15271_001">
    <property type="protein sequence ID" value="Aqu2.1.15271_001"/>
    <property type="gene ID" value="Aqu2.1.15271"/>
</dbReference>
<dbReference type="AlphaFoldDB" id="A0A1X7TKW3"/>
<evidence type="ECO:0000256" key="3">
    <source>
        <dbReference type="PROSITE-ProRule" id="PRU00023"/>
    </source>
</evidence>
<dbReference type="InterPro" id="IPR036770">
    <property type="entry name" value="Ankyrin_rpt-contain_sf"/>
</dbReference>
<dbReference type="PROSITE" id="PS50297">
    <property type="entry name" value="ANK_REP_REGION"/>
    <property type="match status" value="1"/>
</dbReference>
<reference evidence="5" key="1">
    <citation type="submission" date="2017-05" db="UniProtKB">
        <authorList>
            <consortium name="EnsemblMetazoa"/>
        </authorList>
    </citation>
    <scope>IDENTIFICATION</scope>
</reference>
<keyword evidence="2 3" id="KW-0040">ANK repeat</keyword>
<dbReference type="eggNOG" id="KOG0366">
    <property type="taxonomic scope" value="Eukaryota"/>
</dbReference>
<dbReference type="InterPro" id="IPR002110">
    <property type="entry name" value="Ankyrin_rpt"/>
</dbReference>
<dbReference type="PANTHER" id="PTHR24188:SF29">
    <property type="entry name" value="GH09064P"/>
    <property type="match status" value="1"/>
</dbReference>
<dbReference type="Gene3D" id="1.50.10.20">
    <property type="match status" value="1"/>
</dbReference>
<proteinExistence type="predicted"/>
<dbReference type="Pfam" id="PF12796">
    <property type="entry name" value="Ank_2"/>
    <property type="match status" value="1"/>
</dbReference>
<dbReference type="eggNOG" id="KOG0504">
    <property type="taxonomic scope" value="Eukaryota"/>
</dbReference>
<dbReference type="SUPFAM" id="SSF48239">
    <property type="entry name" value="Terpenoid cyclases/Protein prenyltransferases"/>
    <property type="match status" value="1"/>
</dbReference>
<dbReference type="Pfam" id="PF00432">
    <property type="entry name" value="Prenyltrans"/>
    <property type="match status" value="1"/>
</dbReference>
<dbReference type="SMART" id="SM00248">
    <property type="entry name" value="ANK"/>
    <property type="match status" value="4"/>
</dbReference>